<reference evidence="2 3" key="1">
    <citation type="submission" date="2016-09" db="EMBL/GenBank/DDBJ databases">
        <title>Xenorhabdus thuongxuanensis sp. nov. and Xenorhabdus eapokensis sp. nov., isolated from Steinernema species.</title>
        <authorList>
            <person name="Kaempfer P."/>
            <person name="Tobias N.J."/>
            <person name="Phan Ke L."/>
            <person name="Bode H.B."/>
            <person name="Glaeser S.P."/>
        </authorList>
    </citation>
    <scope>NUCLEOTIDE SEQUENCE [LARGE SCALE GENOMIC DNA]</scope>
    <source>
        <strain evidence="2 3">30TX1</strain>
    </source>
</reference>
<keyword evidence="3" id="KW-1185">Reference proteome</keyword>
<dbReference type="OrthoDB" id="3196789at2"/>
<accession>A0A1Q5U3U9</accession>
<evidence type="ECO:0000313" key="3">
    <source>
        <dbReference type="Proteomes" id="UP000186277"/>
    </source>
</evidence>
<dbReference type="RefSeq" id="WP_074019571.1">
    <property type="nucleotide sequence ID" value="NZ_CAWMWP010000109.1"/>
</dbReference>
<dbReference type="Gene3D" id="1.10.260.40">
    <property type="entry name" value="lambda repressor-like DNA-binding domains"/>
    <property type="match status" value="1"/>
</dbReference>
<dbReference type="Proteomes" id="UP000186277">
    <property type="component" value="Unassembled WGS sequence"/>
</dbReference>
<dbReference type="InterPro" id="IPR010982">
    <property type="entry name" value="Lambda_DNA-bd_dom_sf"/>
</dbReference>
<dbReference type="EMBL" id="MKGR01000008">
    <property type="protein sequence ID" value="OKP07160.1"/>
    <property type="molecule type" value="Genomic_DNA"/>
</dbReference>
<gene>
    <name evidence="2" type="ORF">Xentx_01429</name>
</gene>
<dbReference type="PROSITE" id="PS50943">
    <property type="entry name" value="HTH_CROC1"/>
    <property type="match status" value="1"/>
</dbReference>
<protein>
    <submittedName>
        <fullName evidence="2">Transcriptional regulator</fullName>
    </submittedName>
</protein>
<dbReference type="InterPro" id="IPR001387">
    <property type="entry name" value="Cro/C1-type_HTH"/>
</dbReference>
<proteinExistence type="predicted"/>
<evidence type="ECO:0000259" key="1">
    <source>
        <dbReference type="PROSITE" id="PS50943"/>
    </source>
</evidence>
<dbReference type="AlphaFoldDB" id="A0A1Q5U3U9"/>
<organism evidence="2 3">
    <name type="scientific">Xenorhabdus thuongxuanensis</name>
    <dbReference type="NCBI Taxonomy" id="1873484"/>
    <lineage>
        <taxon>Bacteria</taxon>
        <taxon>Pseudomonadati</taxon>
        <taxon>Pseudomonadota</taxon>
        <taxon>Gammaproteobacteria</taxon>
        <taxon>Enterobacterales</taxon>
        <taxon>Morganellaceae</taxon>
        <taxon>Xenorhabdus</taxon>
    </lineage>
</organism>
<dbReference type="Pfam" id="PF12844">
    <property type="entry name" value="HTH_19"/>
    <property type="match status" value="1"/>
</dbReference>
<dbReference type="CDD" id="cd00093">
    <property type="entry name" value="HTH_XRE"/>
    <property type="match status" value="1"/>
</dbReference>
<evidence type="ECO:0000313" key="2">
    <source>
        <dbReference type="EMBL" id="OKP07160.1"/>
    </source>
</evidence>
<dbReference type="SUPFAM" id="SSF47413">
    <property type="entry name" value="lambda repressor-like DNA-binding domains"/>
    <property type="match status" value="1"/>
</dbReference>
<feature type="domain" description="HTH cro/C1-type" evidence="1">
    <location>
        <begin position="16"/>
        <end position="70"/>
    </location>
</feature>
<comment type="caution">
    <text evidence="2">The sequence shown here is derived from an EMBL/GenBank/DDBJ whole genome shotgun (WGS) entry which is preliminary data.</text>
</comment>
<name>A0A1Q5U3U9_9GAMM</name>
<dbReference type="GO" id="GO:0003677">
    <property type="term" value="F:DNA binding"/>
    <property type="evidence" value="ECO:0007669"/>
    <property type="project" value="InterPro"/>
</dbReference>
<dbReference type="SMART" id="SM00530">
    <property type="entry name" value="HTH_XRE"/>
    <property type="match status" value="1"/>
</dbReference>
<sequence length="122" mass="13625">MSTQKNDVFITIGKRLREEREKIGASQDLMAKTFGVSTRTWGEYERGKTAPNAAMLSMLATEYGFDINYIITGIRAAPVIISVEEQALIEHYRAMSEESRASMRAVGSAFAQSSLDKQVKNR</sequence>